<evidence type="ECO:0000256" key="5">
    <source>
        <dbReference type="ARBA" id="ARBA00022737"/>
    </source>
</evidence>
<keyword evidence="6" id="KW-0378">Hydrolase</keyword>
<dbReference type="PRINTS" id="PR00320">
    <property type="entry name" value="GPROTEINBRPT"/>
</dbReference>
<sequence>PGIGVNSYFRLAKIRLEPLTFDLALQVWDLDTLNLRARLTGHEGAVLALQVVRERDWLISASGDGTIRIWHTPSLSLFYLIQPPHDNIGDILSLAWVPLDQLEHGPHSSKRFGHSPKGKGRLYAGCQDTSIQWIDLPPAFHEEVFSTHGPSGSPLPQQIASESYFDGRSSSPPIHRPPNKFFDSLSQADKARARMQMGKHSASTGSLPTFGLGKSFDDLSGTPSKKEASNPPGQEHVTELQFAEDCIQPFAHFGYVYCLLVAKSADRTAVSRVLPFIPFYIRQLTIAGDEQVKLWEMAHDDLKEVATLQSNSDAVLALAARDNTVFVGHQGGVIKVRLRPYPSLEIVLTQGACCYFARSGTSTPSLAFATFTLTQCASPHPPFLPAVIHDILTLSVLGDHLYSGGADGTIHRWDKSFKLVHRWKAHHNIVLSSEISSSKGNHLLTGGNDASLKVWDIVDEDDSLGRGVQQHGFQGPVHLSHPSPRPAVVLTLGASTARRDVPYAIQTVADEAHREECRQGALYFKRVLRNLGADTALLPGAPNKNPIILATFRANAPFKPNRHEAPRRKRVLCYGHYDVVDATAPEKWQNKAPFEMHGKDGWVYGRGVSDNKGPMLAIAAAASELRAQQVLEVDFVMVIEGEEETGSAGFQDAIRKNRVRFPSNFSASTSNVTGAYVRVAQDLIGDIDVILVSNSYWLGEDVPCLTFGLRGVIHASITVSSERPDLHSGIWGGVTSEPLVDLVRLLASLTDADGRVRIPGFLNDVRRLEPAENRLYQEVVERCKDIHQQDKLNFHSDIADPLRSLITRSGLFLPRPLVGTNALPSRWRQPALSVHKVGVPGPADKTLIPNTATASVSIRIVPDQSLLDIVEKLKAHLNRSFASLRTHNKLSVRRHFRHFLSSRSLSQTMLMRRREVMVKQVDISHVSDWWLGDVHSPYFSALATCIESTWGLKPLFIREGGSIPSLPFLEREFGADAVHFPMGTSSDGAHLSDERIRILNLEIRHPPPPPPYFRTVAHCAVYLEPADNLYRETSLPILTTTCPTQRSSLLRRFPSAASRRSRSAVLNGREALMAAAAEEEDEEEEEEEEERDAEVTDVQAMDVWNRGEP</sequence>
<evidence type="ECO:0000256" key="3">
    <source>
        <dbReference type="ARBA" id="ARBA00022670"/>
    </source>
</evidence>
<evidence type="ECO:0000256" key="7">
    <source>
        <dbReference type="PROSITE-ProRule" id="PRU00221"/>
    </source>
</evidence>
<evidence type="ECO:0000259" key="9">
    <source>
        <dbReference type="Pfam" id="PF07687"/>
    </source>
</evidence>
<dbReference type="InterPro" id="IPR051458">
    <property type="entry name" value="Cyt/Met_Dipeptidase"/>
</dbReference>
<dbReference type="GO" id="GO:0046872">
    <property type="term" value="F:metal ion binding"/>
    <property type="evidence" value="ECO:0007669"/>
    <property type="project" value="UniProtKB-KW"/>
</dbReference>
<dbReference type="GO" id="GO:0006508">
    <property type="term" value="P:proteolysis"/>
    <property type="evidence" value="ECO:0007669"/>
    <property type="project" value="UniProtKB-KW"/>
</dbReference>
<feature type="compositionally biased region" description="Acidic residues" evidence="8">
    <location>
        <begin position="1077"/>
        <end position="1092"/>
    </location>
</feature>
<evidence type="ECO:0000256" key="1">
    <source>
        <dbReference type="ARBA" id="ARBA00006247"/>
    </source>
</evidence>
<proteinExistence type="inferred from homology"/>
<feature type="domain" description="Peptidase M20 dimerisation" evidence="9">
    <location>
        <begin position="708"/>
        <end position="879"/>
    </location>
</feature>
<dbReference type="PROSITE" id="PS50294">
    <property type="entry name" value="WD_REPEATS_REGION"/>
    <property type="match status" value="2"/>
</dbReference>
<feature type="repeat" description="WD" evidence="7">
    <location>
        <begin position="39"/>
        <end position="70"/>
    </location>
</feature>
<keyword evidence="4" id="KW-0479">Metal-binding</keyword>
<dbReference type="InterPro" id="IPR019775">
    <property type="entry name" value="WD40_repeat_CS"/>
</dbReference>
<evidence type="ECO:0000256" key="4">
    <source>
        <dbReference type="ARBA" id="ARBA00022723"/>
    </source>
</evidence>
<evidence type="ECO:0000256" key="8">
    <source>
        <dbReference type="SAM" id="MobiDB-lite"/>
    </source>
</evidence>
<dbReference type="InterPro" id="IPR017149">
    <property type="entry name" value="GSH_degradosome_Dug2"/>
</dbReference>
<dbReference type="PROSITE" id="PS00678">
    <property type="entry name" value="WD_REPEATS_1"/>
    <property type="match status" value="1"/>
</dbReference>
<comment type="similarity">
    <text evidence="1">Belongs to the peptidase M20A family.</text>
</comment>
<dbReference type="InterPro" id="IPR002933">
    <property type="entry name" value="Peptidase_M20"/>
</dbReference>
<feature type="region of interest" description="Disordered" evidence="8">
    <location>
        <begin position="1073"/>
        <end position="1109"/>
    </location>
</feature>
<reference evidence="11" key="1">
    <citation type="submission" date="2015-02" db="EMBL/GenBank/DDBJ databases">
        <authorList>
            <person name="Gon?alves P."/>
        </authorList>
    </citation>
    <scope>NUCLEOTIDE SEQUENCE [LARGE SCALE GENOMIC DNA]</scope>
</reference>
<dbReference type="SUPFAM" id="SSF50978">
    <property type="entry name" value="WD40 repeat-like"/>
    <property type="match status" value="1"/>
</dbReference>
<dbReference type="PROSITE" id="PS50082">
    <property type="entry name" value="WD_REPEATS_2"/>
    <property type="match status" value="2"/>
</dbReference>
<dbReference type="Gene3D" id="3.40.630.10">
    <property type="entry name" value="Zn peptidases"/>
    <property type="match status" value="1"/>
</dbReference>
<feature type="compositionally biased region" description="Polar residues" evidence="8">
    <location>
        <begin position="148"/>
        <end position="161"/>
    </location>
</feature>
<dbReference type="SMART" id="SM00320">
    <property type="entry name" value="WD40"/>
    <property type="match status" value="5"/>
</dbReference>
<keyword evidence="3" id="KW-0645">Protease</keyword>
<dbReference type="Pfam" id="PF01546">
    <property type="entry name" value="Peptidase_M20"/>
    <property type="match status" value="1"/>
</dbReference>
<dbReference type="Proteomes" id="UP000243876">
    <property type="component" value="Unassembled WGS sequence"/>
</dbReference>
<feature type="repeat" description="WD" evidence="7">
    <location>
        <begin position="423"/>
        <end position="457"/>
    </location>
</feature>
<accession>A0A0D6EQD5</accession>
<dbReference type="AlphaFoldDB" id="A0A0D6EQD5"/>
<dbReference type="PANTHER" id="PTHR43270">
    <property type="entry name" value="BETA-ALA-HIS DIPEPTIDASE"/>
    <property type="match status" value="1"/>
</dbReference>
<organism evidence="10 11">
    <name type="scientific">Sporidiobolus salmonicolor</name>
    <name type="common">Yeast-like fungus</name>
    <name type="synonym">Sporobolomyces salmonicolor</name>
    <dbReference type="NCBI Taxonomy" id="5005"/>
    <lineage>
        <taxon>Eukaryota</taxon>
        <taxon>Fungi</taxon>
        <taxon>Dikarya</taxon>
        <taxon>Basidiomycota</taxon>
        <taxon>Pucciniomycotina</taxon>
        <taxon>Microbotryomycetes</taxon>
        <taxon>Sporidiobolales</taxon>
        <taxon>Sporidiobolaceae</taxon>
        <taxon>Sporobolomyces</taxon>
    </lineage>
</organism>
<dbReference type="PANTHER" id="PTHR43270:SF8">
    <property type="entry name" value="DI- AND TRIPEPTIDASE DUG2-RELATED"/>
    <property type="match status" value="1"/>
</dbReference>
<dbReference type="Pfam" id="PF07687">
    <property type="entry name" value="M20_dimer"/>
    <property type="match status" value="1"/>
</dbReference>
<evidence type="ECO:0000256" key="2">
    <source>
        <dbReference type="ARBA" id="ARBA00022574"/>
    </source>
</evidence>
<dbReference type="InterPro" id="IPR001680">
    <property type="entry name" value="WD40_rpt"/>
</dbReference>
<dbReference type="SUPFAM" id="SSF53187">
    <property type="entry name" value="Zn-dependent exopeptidases"/>
    <property type="match status" value="1"/>
</dbReference>
<keyword evidence="5" id="KW-0677">Repeat</keyword>
<dbReference type="InterPro" id="IPR011650">
    <property type="entry name" value="Peptidase_M20_dimer"/>
</dbReference>
<dbReference type="EMBL" id="CENE01000020">
    <property type="protein sequence ID" value="CEQ42056.1"/>
    <property type="molecule type" value="Genomic_DNA"/>
</dbReference>
<keyword evidence="2 7" id="KW-0853">WD repeat</keyword>
<dbReference type="InterPro" id="IPR036322">
    <property type="entry name" value="WD40_repeat_dom_sf"/>
</dbReference>
<feature type="region of interest" description="Disordered" evidence="8">
    <location>
        <begin position="146"/>
        <end position="181"/>
    </location>
</feature>
<dbReference type="PIRSF" id="PIRSF037237">
    <property type="entry name" value="Peptidase_WD_repeats_DUG2"/>
    <property type="match status" value="1"/>
</dbReference>
<dbReference type="Gene3D" id="2.130.10.10">
    <property type="entry name" value="YVTN repeat-like/Quinoprotein amine dehydrogenase"/>
    <property type="match status" value="2"/>
</dbReference>
<dbReference type="Pfam" id="PF00400">
    <property type="entry name" value="WD40"/>
    <property type="match status" value="2"/>
</dbReference>
<dbReference type="InterPro" id="IPR020472">
    <property type="entry name" value="WD40_PAC1"/>
</dbReference>
<evidence type="ECO:0000313" key="11">
    <source>
        <dbReference type="Proteomes" id="UP000243876"/>
    </source>
</evidence>
<dbReference type="OrthoDB" id="7832001at2759"/>
<feature type="non-terminal residue" evidence="10">
    <location>
        <position position="1"/>
    </location>
</feature>
<gene>
    <name evidence="10" type="primary">SPOSA6832_03827</name>
</gene>
<name>A0A0D6EQD5_SPOSA</name>
<dbReference type="GO" id="GO:0008233">
    <property type="term" value="F:peptidase activity"/>
    <property type="evidence" value="ECO:0007669"/>
    <property type="project" value="UniProtKB-KW"/>
</dbReference>
<dbReference type="InterPro" id="IPR015943">
    <property type="entry name" value="WD40/YVTN_repeat-like_dom_sf"/>
</dbReference>
<dbReference type="GO" id="GO:0006751">
    <property type="term" value="P:glutathione catabolic process"/>
    <property type="evidence" value="ECO:0007669"/>
    <property type="project" value="InterPro"/>
</dbReference>
<evidence type="ECO:0000256" key="6">
    <source>
        <dbReference type="ARBA" id="ARBA00022801"/>
    </source>
</evidence>
<protein>
    <submittedName>
        <fullName evidence="10">SPOSA6832_03827-mRNA-1:cds</fullName>
    </submittedName>
</protein>
<dbReference type="Gene3D" id="3.30.70.360">
    <property type="match status" value="1"/>
</dbReference>
<evidence type="ECO:0000313" key="10">
    <source>
        <dbReference type="EMBL" id="CEQ42056.1"/>
    </source>
</evidence>
<keyword evidence="11" id="KW-1185">Reference proteome</keyword>